<dbReference type="AlphaFoldDB" id="A0A7K4MQ32"/>
<name>A0A7K4MQ32_9ARCH</name>
<comment type="caution">
    <text evidence="2">The sequence shown here is derived from an EMBL/GenBank/DDBJ whole genome shotgun (WGS) entry which is preliminary data.</text>
</comment>
<dbReference type="Pfam" id="PF00963">
    <property type="entry name" value="Cohesin"/>
    <property type="match status" value="1"/>
</dbReference>
<dbReference type="InterPro" id="IPR002102">
    <property type="entry name" value="Cohesin_dom"/>
</dbReference>
<dbReference type="CDD" id="cd08547">
    <property type="entry name" value="Type_II_cohesin"/>
    <property type="match status" value="1"/>
</dbReference>
<dbReference type="SUPFAM" id="SSF49384">
    <property type="entry name" value="Carbohydrate-binding domain"/>
    <property type="match status" value="1"/>
</dbReference>
<evidence type="ECO:0000313" key="2">
    <source>
        <dbReference type="EMBL" id="NWJ43685.1"/>
    </source>
</evidence>
<proteinExistence type="predicted"/>
<dbReference type="InterPro" id="IPR008965">
    <property type="entry name" value="CBM2/CBM3_carb-bd_dom_sf"/>
</dbReference>
<evidence type="ECO:0000313" key="3">
    <source>
        <dbReference type="Proteomes" id="UP000523105"/>
    </source>
</evidence>
<reference evidence="2 3" key="1">
    <citation type="journal article" date="2019" name="Environ. Microbiol.">
        <title>Genomics insights into ecotype formation of ammonia-oxidizing archaea in the deep ocean.</title>
        <authorList>
            <person name="Wang Y."/>
            <person name="Huang J.M."/>
            <person name="Cui G.J."/>
            <person name="Nunoura T."/>
            <person name="Takaki Y."/>
            <person name="Li W.L."/>
            <person name="Li J."/>
            <person name="Gao Z.M."/>
            <person name="Takai K."/>
            <person name="Zhang A.Q."/>
            <person name="Stepanauskas R."/>
        </authorList>
    </citation>
    <scope>NUCLEOTIDE SEQUENCE [LARGE SCALE GENOMIC DNA]</scope>
    <source>
        <strain evidence="2 3">L15b</strain>
    </source>
</reference>
<accession>A0A7K4MQ32</accession>
<organism evidence="2 3">
    <name type="scientific">Marine Group I thaumarchaeote</name>
    <dbReference type="NCBI Taxonomy" id="2511932"/>
    <lineage>
        <taxon>Archaea</taxon>
        <taxon>Nitrososphaerota</taxon>
        <taxon>Marine Group I</taxon>
    </lineage>
</organism>
<feature type="domain" description="Cohesin" evidence="1">
    <location>
        <begin position="13"/>
        <end position="97"/>
    </location>
</feature>
<dbReference type="GO" id="GO:0000272">
    <property type="term" value="P:polysaccharide catabolic process"/>
    <property type="evidence" value="ECO:0007669"/>
    <property type="project" value="InterPro"/>
</dbReference>
<gene>
    <name evidence="2" type="ORF">HX837_05730</name>
</gene>
<dbReference type="Proteomes" id="UP000523105">
    <property type="component" value="Unassembled WGS sequence"/>
</dbReference>
<dbReference type="GO" id="GO:0030246">
    <property type="term" value="F:carbohydrate binding"/>
    <property type="evidence" value="ECO:0007669"/>
    <property type="project" value="InterPro"/>
</dbReference>
<dbReference type="EMBL" id="JACASV010000043">
    <property type="protein sequence ID" value="NWJ43685.1"/>
    <property type="molecule type" value="Genomic_DNA"/>
</dbReference>
<evidence type="ECO:0000259" key="1">
    <source>
        <dbReference type="Pfam" id="PF00963"/>
    </source>
</evidence>
<protein>
    <recommendedName>
        <fullName evidence="1">Cohesin domain-containing protein</fullName>
    </recommendedName>
</protein>
<dbReference type="Gene3D" id="2.60.40.680">
    <property type="match status" value="1"/>
</dbReference>
<sequence length="115" mass="12632">MSQSIEIPNNMMNIQNTINIPIFIYNVSELESIQLKIEYDKSIVVAEDIIENPVGILDGGYTFTINITEQGVIELSIGSNSANVFSGSGMIAQITFKSIGSLGEFSHSHFRCTNK</sequence>